<dbReference type="InterPro" id="IPR012677">
    <property type="entry name" value="Nucleotide-bd_a/b_plait_sf"/>
</dbReference>
<feature type="region of interest" description="Disordered" evidence="2">
    <location>
        <begin position="1"/>
        <end position="24"/>
    </location>
</feature>
<evidence type="ECO:0000313" key="4">
    <source>
        <dbReference type="EMBL" id="KZM83785.1"/>
    </source>
</evidence>
<protein>
    <recommendedName>
        <fullName evidence="3">RRM domain-containing protein</fullName>
    </recommendedName>
</protein>
<dbReference type="Pfam" id="PF00076">
    <property type="entry name" value="RRM_1"/>
    <property type="match status" value="1"/>
</dbReference>
<dbReference type="Gene3D" id="3.30.70.330">
    <property type="match status" value="1"/>
</dbReference>
<feature type="compositionally biased region" description="Low complexity" evidence="2">
    <location>
        <begin position="1"/>
        <end position="17"/>
    </location>
</feature>
<keyword evidence="1" id="KW-0694">RNA-binding</keyword>
<accession>A0A175YJP2</accession>
<sequence length="787" mass="88050">MATKGGASQQSGSKGNSRVSKLNRSRKREGFPLFDNEERLSQEQIEVKEVCKYWFLLDWSMIEAFKGGNLRLIPLARARIEFLSKAIKPELMGKGLEGDEDSLWEINEILQNEGWWCKADHLQVKEVLPSPKQAAIQNAALMGFLKAKEHLIHPNSRTQAFEGNPEGVRMALNQIHYGSIEESRKKAEKKMPKDELFSITMNFIRSWAHLVEASVLRDAFRGNCRAISLALGQIHHHSLEPKNGKMHSVTSPYMEALLKESRMDMTPRKRIRTVSSPQTKKTHSVFFSGIQEASQPIALWQHFKKAGRVKDIILPKKRDKNGNRYGFLIMENGREVDQIISKLSGKLFDSKPLYLAKAKDKSNRVQKSELHSESGETLTNKAEKVDNLSQSSTPNISGLRGSSPPKCFKQPEVFRSQERKIEGVMGVKEHVHGGPEADESKVEDQEQEIQPSADMLSITQQSLFLKTAKIESVYSATMIAESLGARNVQIRGISGTTFLAFFARKEDLACIDRDLLSIGFDEVRDIKTEDLVPVRKTWVEIRGLPIMGISEGNLIEILKGLGTILFFGNSVDNEAFYLQPKLWIETQELGEISLYKRVKLMGKSWRIRVVETNGDNEICHDGKSLSPNELDISDEPSIHRAKTVGLQEGLSDTVQDTPKGSTEGVGANPEKLESLGIEQTLSSHESTQSLINPLTPRGDPYIFPEDSPVAKVSLPTSPKESLCTKHASSLKDQFSNLPVNAVSSLEQADFQHETVHTSNWIPRINKQSLSTSESITTQELNTQGKTS</sequence>
<proteinExistence type="predicted"/>
<reference evidence="4" key="1">
    <citation type="journal article" date="2016" name="Nat. Genet.">
        <title>A high-quality carrot genome assembly provides new insights into carotenoid accumulation and asterid genome evolution.</title>
        <authorList>
            <person name="Iorizzo M."/>
            <person name="Ellison S."/>
            <person name="Senalik D."/>
            <person name="Zeng P."/>
            <person name="Satapoomin P."/>
            <person name="Huang J."/>
            <person name="Bowman M."/>
            <person name="Iovene M."/>
            <person name="Sanseverino W."/>
            <person name="Cavagnaro P."/>
            <person name="Yildiz M."/>
            <person name="Macko-Podgorni A."/>
            <person name="Moranska E."/>
            <person name="Grzebelus E."/>
            <person name="Grzebelus D."/>
            <person name="Ashrafi H."/>
            <person name="Zheng Z."/>
            <person name="Cheng S."/>
            <person name="Spooner D."/>
            <person name="Van Deynze A."/>
            <person name="Simon P."/>
        </authorList>
    </citation>
    <scope>NUCLEOTIDE SEQUENCE [LARGE SCALE GENOMIC DNA]</scope>
    <source>
        <tissue evidence="4">Leaf</tissue>
    </source>
</reference>
<dbReference type="Gramene" id="KZM83785">
    <property type="protein sequence ID" value="KZM83785"/>
    <property type="gene ID" value="DCAR_028793"/>
</dbReference>
<dbReference type="AlphaFoldDB" id="A0A175YJP2"/>
<dbReference type="SUPFAM" id="SSF54928">
    <property type="entry name" value="RNA-binding domain, RBD"/>
    <property type="match status" value="1"/>
</dbReference>
<dbReference type="GO" id="GO:0003723">
    <property type="term" value="F:RNA binding"/>
    <property type="evidence" value="ECO:0007669"/>
    <property type="project" value="UniProtKB-UniRule"/>
</dbReference>
<dbReference type="InterPro" id="IPR000504">
    <property type="entry name" value="RRM_dom"/>
</dbReference>
<gene>
    <name evidence="4" type="ORF">DCAR_028793</name>
</gene>
<feature type="compositionally biased region" description="Polar residues" evidence="2">
    <location>
        <begin position="387"/>
        <end position="396"/>
    </location>
</feature>
<comment type="caution">
    <text evidence="4">The sequence shown here is derived from an EMBL/GenBank/DDBJ whole genome shotgun (WGS) entry which is preliminary data.</text>
</comment>
<feature type="compositionally biased region" description="Basic and acidic residues" evidence="2">
    <location>
        <begin position="359"/>
        <end position="374"/>
    </location>
</feature>
<evidence type="ECO:0000256" key="2">
    <source>
        <dbReference type="SAM" id="MobiDB-lite"/>
    </source>
</evidence>
<evidence type="ECO:0000256" key="1">
    <source>
        <dbReference type="PROSITE-ProRule" id="PRU00176"/>
    </source>
</evidence>
<dbReference type="CDD" id="cd00590">
    <property type="entry name" value="RRM_SF"/>
    <property type="match status" value="1"/>
</dbReference>
<organism evidence="4">
    <name type="scientific">Daucus carota subsp. sativus</name>
    <name type="common">Carrot</name>
    <dbReference type="NCBI Taxonomy" id="79200"/>
    <lineage>
        <taxon>Eukaryota</taxon>
        <taxon>Viridiplantae</taxon>
        <taxon>Streptophyta</taxon>
        <taxon>Embryophyta</taxon>
        <taxon>Tracheophyta</taxon>
        <taxon>Spermatophyta</taxon>
        <taxon>Magnoliopsida</taxon>
        <taxon>eudicotyledons</taxon>
        <taxon>Gunneridae</taxon>
        <taxon>Pentapetalae</taxon>
        <taxon>asterids</taxon>
        <taxon>campanulids</taxon>
        <taxon>Apiales</taxon>
        <taxon>Apiaceae</taxon>
        <taxon>Apioideae</taxon>
        <taxon>Scandiceae</taxon>
        <taxon>Daucinae</taxon>
        <taxon>Daucus</taxon>
        <taxon>Daucus sect. Daucus</taxon>
    </lineage>
</organism>
<feature type="domain" description="RRM" evidence="3">
    <location>
        <begin position="283"/>
        <end position="360"/>
    </location>
</feature>
<feature type="region of interest" description="Disordered" evidence="2">
    <location>
        <begin position="359"/>
        <end position="404"/>
    </location>
</feature>
<name>A0A175YJP2_DAUCS</name>
<dbReference type="PROSITE" id="PS50102">
    <property type="entry name" value="RRM"/>
    <property type="match status" value="1"/>
</dbReference>
<dbReference type="EMBL" id="LNRQ01000008">
    <property type="protein sequence ID" value="KZM83785.1"/>
    <property type="molecule type" value="Genomic_DNA"/>
</dbReference>
<dbReference type="SMART" id="SM00360">
    <property type="entry name" value="RRM"/>
    <property type="match status" value="1"/>
</dbReference>
<evidence type="ECO:0000259" key="3">
    <source>
        <dbReference type="PROSITE" id="PS50102"/>
    </source>
</evidence>
<dbReference type="InterPro" id="IPR035979">
    <property type="entry name" value="RBD_domain_sf"/>
</dbReference>